<evidence type="ECO:0000313" key="2">
    <source>
        <dbReference type="EMBL" id="AJG37959.1"/>
    </source>
</evidence>
<name>A0A0B5KBT7_9FIRM</name>
<accession>A0A0B5KBT7</accession>
<organism evidence="2">
    <name type="scientific">Firmicutes bacterium enrichment culture clone fosmid MGS-M2</name>
    <dbReference type="NCBI Taxonomy" id="1549349"/>
    <lineage>
        <taxon>Bacteria</taxon>
        <taxon>Bacillati</taxon>
        <taxon>Bacillota</taxon>
        <taxon>environmental samples</taxon>
    </lineage>
</organism>
<reference evidence="2 3" key="1">
    <citation type="journal article" date="2015" name="Environ. Microbiol.">
        <title>Pressure adaptation is linked to thermal adaptation in salt-saturated marine habitats.</title>
        <authorList>
            <consortium name="The MAMBA Consortium"/>
            <person name="Alcaide M."/>
            <person name="Stogios P.J."/>
            <person name="Lafraya A."/>
            <person name="Tchigvintsev A."/>
            <person name="Flick R."/>
            <person name="Bargiela R."/>
            <person name="Chernikova T.N."/>
            <person name="Reva O.N."/>
            <person name="Hai T."/>
            <person name="Leggewie C.C."/>
            <person name="Katzke N."/>
            <person name="La Cono V."/>
            <person name="Matesanz R."/>
            <person name="Jebbar M."/>
            <person name="Jaeger K.E."/>
            <person name="Yakimov M.M."/>
            <person name="Yakunin A.F."/>
            <person name="Golyshin P.N."/>
            <person name="Golyshina O.V."/>
            <person name="Savchenko A."/>
            <person name="Ferrer M."/>
        </authorList>
    </citation>
    <scope>NUCLEOTIDE SEQUENCE</scope>
</reference>
<dbReference type="SMR" id="A0A0B5KBT7"/>
<dbReference type="PDB" id="4Q3L">
    <property type="method" value="X-ray"/>
    <property type="resolution" value="3.01 A"/>
    <property type="chains" value="A/B/C/D/E/F/G/H=1-276"/>
</dbReference>
<dbReference type="InterPro" id="IPR050266">
    <property type="entry name" value="AB_hydrolase_sf"/>
</dbReference>
<dbReference type="Pfam" id="PF00561">
    <property type="entry name" value="Abhydrolase_1"/>
    <property type="match status" value="1"/>
</dbReference>
<dbReference type="EvolutionaryTrace" id="A0A0B5KBT7"/>
<dbReference type="PDBsum" id="4Q3L"/>
<dbReference type="GO" id="GO:0016020">
    <property type="term" value="C:membrane"/>
    <property type="evidence" value="ECO:0007669"/>
    <property type="project" value="TreeGrafter"/>
</dbReference>
<dbReference type="ESTHER" id="9bact-MGS-M2">
    <property type="family name" value="6_AlphaBeta_hydrolase"/>
</dbReference>
<dbReference type="InterPro" id="IPR029058">
    <property type="entry name" value="AB_hydrolase_fold"/>
</dbReference>
<dbReference type="Gene3D" id="3.40.50.1820">
    <property type="entry name" value="alpha/beta hydrolase"/>
    <property type="match status" value="1"/>
</dbReference>
<evidence type="ECO:0000259" key="1">
    <source>
        <dbReference type="Pfam" id="PF00561"/>
    </source>
</evidence>
<proteinExistence type="evidence at protein level"/>
<dbReference type="PRINTS" id="PR00111">
    <property type="entry name" value="ABHYDROLASE"/>
</dbReference>
<dbReference type="PANTHER" id="PTHR43798">
    <property type="entry name" value="MONOACYLGLYCEROL LIPASE"/>
    <property type="match status" value="1"/>
</dbReference>
<dbReference type="InterPro" id="IPR000073">
    <property type="entry name" value="AB_hydrolase_1"/>
</dbReference>
<dbReference type="AlphaFoldDB" id="A0A0B5KBT7"/>
<feature type="domain" description="AB hydrolase-1" evidence="1">
    <location>
        <begin position="25"/>
        <end position="254"/>
    </location>
</feature>
<dbReference type="PANTHER" id="PTHR43798:SF33">
    <property type="entry name" value="HYDROLASE, PUTATIVE (AFU_ORTHOLOGUE AFUA_2G14860)-RELATED"/>
    <property type="match status" value="1"/>
</dbReference>
<dbReference type="SUPFAM" id="SSF53474">
    <property type="entry name" value="alpha/beta-Hydrolases"/>
    <property type="match status" value="1"/>
</dbReference>
<evidence type="ECO:0007829" key="3">
    <source>
        <dbReference type="PDB" id="4Q3L"/>
    </source>
</evidence>
<keyword evidence="3" id="KW-0002">3D-structure</keyword>
<protein>
    <submittedName>
        <fullName evidence="2">Carboxylesterase</fullName>
    </submittedName>
</protein>
<dbReference type="EMBL" id="KF831415">
    <property type="protein sequence ID" value="AJG37959.1"/>
    <property type="molecule type" value="Genomic_DNA"/>
</dbReference>
<sequence length="276" mass="31634">MSIFTYQEKDIYYEIDGTLDINSDVIVILNGIMMSTKSWDAFVENFSKNHVLLRYDMFDQGQSSKIEESYTQTIQVELLKNLLEHLGIAQANIVGISYGASIALQFAAKYPTMIKRMVVANVVAKTSPWLKDIGDGWNEVAKTGNGLAYYHITIPYIYSPQFYTLHNDWMEKRKELLVPLFSTRTFLDRMIRLTKSAETHDVIKDLPNIKTPTLIISSEEDYLTPPFEQKYLQEHLQNAELVSIPNCGHASMYEVPKTFTALVLGFFGQTKLDYQI</sequence>